<sequence length="301" mass="32695">MHLQRLILLLVGGILLGLTVSSVDAKPGPVKRFSIKKKAPPSPKFETKAQKYARELTTRKPTRRSTAMRRQTSPIPTVSATIGATDEFGTSIGSLVYREQTIEWAVSSDDTPAILIVPQAGFSATSTSRVQTSTLAWSSCAAMTAQEASTLVLGSGSLTALCLRNVVEPAGPGSPPKTIVVTEMGHVWVYETDIWGPGVVKWVNHDFSTTDITTVSVTSSYHYPDGPQLLGLPDVSAYIGYLMSIQIAAGYPLDQYPIFYTVVVISSFIIYRTLKIVQQVKKRMLYALPLTGHDSDTKLKT</sequence>
<evidence type="ECO:0000313" key="2">
    <source>
        <dbReference type="Proteomes" id="UP000664032"/>
    </source>
</evidence>
<proteinExistence type="predicted"/>
<accession>A0ACB8H6I4</accession>
<protein>
    <submittedName>
        <fullName evidence="1">Uncharacterized protein</fullName>
    </submittedName>
</protein>
<dbReference type="EMBL" id="JAFIQS020000004">
    <property type="protein sequence ID" value="KAH9483116.1"/>
    <property type="molecule type" value="Genomic_DNA"/>
</dbReference>
<name>A0ACB8H6I4_PSICU</name>
<organism evidence="1 2">
    <name type="scientific">Psilocybe cubensis</name>
    <name type="common">Psychedelic mushroom</name>
    <name type="synonym">Stropharia cubensis</name>
    <dbReference type="NCBI Taxonomy" id="181762"/>
    <lineage>
        <taxon>Eukaryota</taxon>
        <taxon>Fungi</taxon>
        <taxon>Dikarya</taxon>
        <taxon>Basidiomycota</taxon>
        <taxon>Agaricomycotina</taxon>
        <taxon>Agaricomycetes</taxon>
        <taxon>Agaricomycetidae</taxon>
        <taxon>Agaricales</taxon>
        <taxon>Agaricineae</taxon>
        <taxon>Strophariaceae</taxon>
        <taxon>Psilocybe</taxon>
    </lineage>
</organism>
<dbReference type="Proteomes" id="UP000664032">
    <property type="component" value="Unassembled WGS sequence"/>
</dbReference>
<reference evidence="1" key="1">
    <citation type="submission" date="2021-10" db="EMBL/GenBank/DDBJ databases">
        <title>Psilocybe cubensis genome.</title>
        <authorList>
            <person name="Mckernan K.J."/>
            <person name="Crawford S."/>
            <person name="Trippe A."/>
            <person name="Kane L.T."/>
            <person name="Mclaughlin S."/>
        </authorList>
    </citation>
    <scope>NUCLEOTIDE SEQUENCE</scope>
    <source>
        <strain evidence="1">MGC-MH-2018</strain>
    </source>
</reference>
<keyword evidence="2" id="KW-1185">Reference proteome</keyword>
<comment type="caution">
    <text evidence="1">The sequence shown here is derived from an EMBL/GenBank/DDBJ whole genome shotgun (WGS) entry which is preliminary data.</text>
</comment>
<evidence type="ECO:0000313" key="1">
    <source>
        <dbReference type="EMBL" id="KAH9483116.1"/>
    </source>
</evidence>
<gene>
    <name evidence="1" type="ORF">JR316_0005217</name>
</gene>